<feature type="transmembrane region" description="Helical" evidence="5">
    <location>
        <begin position="532"/>
        <end position="553"/>
    </location>
</feature>
<dbReference type="SUPFAM" id="SSF58038">
    <property type="entry name" value="SNARE fusion complex"/>
    <property type="match status" value="1"/>
</dbReference>
<sequence length="554" mass="59318">MWRSIAYAVALRAATAALADVGGGGEPTAAGATTAAGAAAGGTTATAGGVMDPAVGGRGAEECWDRDVFCDFCDGCDCCELGRQGLQKNAAQTRSVFREFYTTPAYASFLACAELSPEALQRALDAHATNLTAAAARGGPRALPQELVFIVGFGGSGTTLLARLLSAHPDVYVGMEHKLANVFLRARERYAMEELTMSLTGGAALAADAALAGLLAQLLADSWATEASGKRVRGLKLFDAASVGRLARAFPEARFLHIVRDGRAAAASVARKSSSWANLVNGSALGAVPLEAALRSWASLERALEYEAPLLGDRYAKIAFEDLVRSPDVTLLRVCRLLGVPFQEEILRPAAAPRREPLVENARRFEDGVLPATWLDQCEHGVWAPRAIDREAAHAWRRTWSPEDDARVQPLVWDVLREAGATACTSETHGASLCGVGYAEPKQTFPGDIICRTYAFAEELARAARMKAQDDQLARLGEGVDRIRGLGQNMQEETKTQLGLLDQLESDVDKTTLGIREETKHAEQITVSGQTFYMYVCIAILVLVMVLELIIGLQ</sequence>
<evidence type="ECO:0000256" key="3">
    <source>
        <dbReference type="ARBA" id="ARBA00022679"/>
    </source>
</evidence>
<name>F0Y4I1_AURAN</name>
<keyword evidence="9" id="KW-1185">Reference proteome</keyword>
<keyword evidence="5" id="KW-1133">Transmembrane helix</keyword>
<feature type="domain" description="T-SNARE coiled-coil homology" evidence="7">
    <location>
        <begin position="463"/>
        <end position="525"/>
    </location>
</feature>
<dbReference type="InterPro" id="IPR027417">
    <property type="entry name" value="P-loop_NTPase"/>
</dbReference>
<proteinExistence type="inferred from homology"/>
<dbReference type="OrthoDB" id="29755at2759"/>
<evidence type="ECO:0000256" key="2">
    <source>
        <dbReference type="ARBA" id="ARBA00013262"/>
    </source>
</evidence>
<dbReference type="SUPFAM" id="SSF52540">
    <property type="entry name" value="P-loop containing nucleoside triphosphate hydrolases"/>
    <property type="match status" value="1"/>
</dbReference>
<dbReference type="PANTHER" id="PTHR12788:SF10">
    <property type="entry name" value="PROTEIN-TYROSINE SULFOTRANSFERASE"/>
    <property type="match status" value="1"/>
</dbReference>
<evidence type="ECO:0000256" key="1">
    <source>
        <dbReference type="ARBA" id="ARBA00009988"/>
    </source>
</evidence>
<dbReference type="EC" id="2.8.2.20" evidence="2"/>
<feature type="chain" id="PRO_5003261339" description="protein-tyrosine sulfotransferase" evidence="6">
    <location>
        <begin position="20"/>
        <end position="554"/>
    </location>
</feature>
<dbReference type="InterPro" id="IPR026634">
    <property type="entry name" value="TPST-like"/>
</dbReference>
<dbReference type="Proteomes" id="UP000002729">
    <property type="component" value="Unassembled WGS sequence"/>
</dbReference>
<dbReference type="PANTHER" id="PTHR12788">
    <property type="entry name" value="PROTEIN-TYROSINE SULFOTRANSFERASE 2"/>
    <property type="match status" value="1"/>
</dbReference>
<evidence type="ECO:0000313" key="8">
    <source>
        <dbReference type="EMBL" id="EGB10125.1"/>
    </source>
</evidence>
<dbReference type="GO" id="GO:0005794">
    <property type="term" value="C:Golgi apparatus"/>
    <property type="evidence" value="ECO:0007669"/>
    <property type="project" value="TreeGrafter"/>
</dbReference>
<gene>
    <name evidence="8" type="ORF">AURANDRAFT_71180</name>
</gene>
<evidence type="ECO:0000256" key="6">
    <source>
        <dbReference type="SAM" id="SignalP"/>
    </source>
</evidence>
<dbReference type="Gene3D" id="3.40.50.300">
    <property type="entry name" value="P-loop containing nucleotide triphosphate hydrolases"/>
    <property type="match status" value="1"/>
</dbReference>
<dbReference type="EMBL" id="GL833124">
    <property type="protein sequence ID" value="EGB10125.1"/>
    <property type="molecule type" value="Genomic_DNA"/>
</dbReference>
<evidence type="ECO:0000256" key="5">
    <source>
        <dbReference type="SAM" id="Phobius"/>
    </source>
</evidence>
<keyword evidence="3" id="KW-0808">Transferase</keyword>
<dbReference type="CDD" id="cd15841">
    <property type="entry name" value="SNARE_Qc"/>
    <property type="match status" value="1"/>
</dbReference>
<dbReference type="GO" id="GO:0008476">
    <property type="term" value="F:protein-tyrosine sulfotransferase activity"/>
    <property type="evidence" value="ECO:0007669"/>
    <property type="project" value="UniProtKB-EC"/>
</dbReference>
<dbReference type="eggNOG" id="KOG3988">
    <property type="taxonomic scope" value="Eukaryota"/>
</dbReference>
<evidence type="ECO:0000256" key="4">
    <source>
        <dbReference type="ARBA" id="ARBA00048460"/>
    </source>
</evidence>
<dbReference type="AlphaFoldDB" id="F0Y4I1"/>
<dbReference type="KEGG" id="aaf:AURANDRAFT_71180"/>
<feature type="signal peptide" evidence="6">
    <location>
        <begin position="1"/>
        <end position="19"/>
    </location>
</feature>
<accession>F0Y4I1</accession>
<dbReference type="Gene3D" id="1.20.5.110">
    <property type="match status" value="1"/>
</dbReference>
<dbReference type="RefSeq" id="XP_009034956.1">
    <property type="nucleotide sequence ID" value="XM_009036708.1"/>
</dbReference>
<dbReference type="GeneID" id="20228099"/>
<reference evidence="8 9" key="1">
    <citation type="journal article" date="2011" name="Proc. Natl. Acad. Sci. U.S.A.">
        <title>Niche of harmful alga Aureococcus anophagefferens revealed through ecogenomics.</title>
        <authorList>
            <person name="Gobler C.J."/>
            <person name="Berry D.L."/>
            <person name="Dyhrman S.T."/>
            <person name="Wilhelm S.W."/>
            <person name="Salamov A."/>
            <person name="Lobanov A.V."/>
            <person name="Zhang Y."/>
            <person name="Collier J.L."/>
            <person name="Wurch L.L."/>
            <person name="Kustka A.B."/>
            <person name="Dill B.D."/>
            <person name="Shah M."/>
            <person name="VerBerkmoes N.C."/>
            <person name="Kuo A."/>
            <person name="Terry A."/>
            <person name="Pangilinan J."/>
            <person name="Lindquist E.A."/>
            <person name="Lucas S."/>
            <person name="Paulsen I.T."/>
            <person name="Hattenrath-Lehmann T.K."/>
            <person name="Talmage S.C."/>
            <person name="Walker E.A."/>
            <person name="Koch F."/>
            <person name="Burson A.M."/>
            <person name="Marcoval M.A."/>
            <person name="Tang Y.Z."/>
            <person name="Lecleir G.R."/>
            <person name="Coyne K.J."/>
            <person name="Berg G.M."/>
            <person name="Bertrand E.M."/>
            <person name="Saito M.A."/>
            <person name="Gladyshev V.N."/>
            <person name="Grigoriev I.V."/>
        </authorList>
    </citation>
    <scope>NUCLEOTIDE SEQUENCE [LARGE SCALE GENOMIC DNA]</scope>
    <source>
        <strain evidence="9">CCMP 1984</strain>
    </source>
</reference>
<evidence type="ECO:0000313" key="9">
    <source>
        <dbReference type="Proteomes" id="UP000002729"/>
    </source>
</evidence>
<comment type="similarity">
    <text evidence="1">Belongs to the protein sulfotransferase family.</text>
</comment>
<organism evidence="9">
    <name type="scientific">Aureococcus anophagefferens</name>
    <name type="common">Harmful bloom alga</name>
    <dbReference type="NCBI Taxonomy" id="44056"/>
    <lineage>
        <taxon>Eukaryota</taxon>
        <taxon>Sar</taxon>
        <taxon>Stramenopiles</taxon>
        <taxon>Ochrophyta</taxon>
        <taxon>Pelagophyceae</taxon>
        <taxon>Pelagomonadales</taxon>
        <taxon>Pelagomonadaceae</taxon>
        <taxon>Aureococcus</taxon>
    </lineage>
</organism>
<keyword evidence="5" id="KW-0812">Transmembrane</keyword>
<dbReference type="InterPro" id="IPR000727">
    <property type="entry name" value="T_SNARE_dom"/>
</dbReference>
<evidence type="ECO:0000259" key="7">
    <source>
        <dbReference type="PROSITE" id="PS50192"/>
    </source>
</evidence>
<dbReference type="PROSITE" id="PS50192">
    <property type="entry name" value="T_SNARE"/>
    <property type="match status" value="1"/>
</dbReference>
<comment type="catalytic activity">
    <reaction evidence="4">
        <text>L-tyrosyl-[protein] + 3'-phosphoadenylyl sulfate = O-sulfo-L-tyrosine-[protein] + adenosine 3',5'-bisphosphate + H(+)</text>
        <dbReference type="Rhea" id="RHEA:16801"/>
        <dbReference type="Rhea" id="RHEA-COMP:10136"/>
        <dbReference type="Rhea" id="RHEA-COMP:11688"/>
        <dbReference type="ChEBI" id="CHEBI:15378"/>
        <dbReference type="ChEBI" id="CHEBI:46858"/>
        <dbReference type="ChEBI" id="CHEBI:58339"/>
        <dbReference type="ChEBI" id="CHEBI:58343"/>
        <dbReference type="ChEBI" id="CHEBI:65286"/>
        <dbReference type="EC" id="2.8.2.20"/>
    </reaction>
</comment>
<keyword evidence="6" id="KW-0732">Signal</keyword>
<dbReference type="InParanoid" id="F0Y4I1"/>
<keyword evidence="5" id="KW-0472">Membrane</keyword>
<dbReference type="Pfam" id="PF13469">
    <property type="entry name" value="Sulfotransfer_3"/>
    <property type="match status" value="1"/>
</dbReference>
<protein>
    <recommendedName>
        <fullName evidence="2">protein-tyrosine sulfotransferase</fullName>
        <ecNumber evidence="2">2.8.2.20</ecNumber>
    </recommendedName>
</protein>